<evidence type="ECO:0000256" key="1">
    <source>
        <dbReference type="ARBA" id="ARBA00022603"/>
    </source>
</evidence>
<dbReference type="GO" id="GO:0032259">
    <property type="term" value="P:methylation"/>
    <property type="evidence" value="ECO:0007669"/>
    <property type="project" value="UniProtKB-KW"/>
</dbReference>
<evidence type="ECO:0000259" key="6">
    <source>
        <dbReference type="PROSITE" id="PS50926"/>
    </source>
</evidence>
<dbReference type="InterPro" id="IPR002792">
    <property type="entry name" value="TRAM_dom"/>
</dbReference>
<feature type="active site" evidence="5">
    <location>
        <position position="418"/>
    </location>
</feature>
<evidence type="ECO:0000256" key="5">
    <source>
        <dbReference type="PROSITE-ProRule" id="PRU10015"/>
    </source>
</evidence>
<dbReference type="InterPro" id="IPR030390">
    <property type="entry name" value="MeTrfase_TrmA_AS"/>
</dbReference>
<protein>
    <submittedName>
        <fullName evidence="7">23S rRNA (Uracil-5-)-methyltransferase RumA</fullName>
    </submittedName>
</protein>
<dbReference type="PROSITE" id="PS01230">
    <property type="entry name" value="TRMA_1"/>
    <property type="match status" value="1"/>
</dbReference>
<evidence type="ECO:0000256" key="3">
    <source>
        <dbReference type="ARBA" id="ARBA00022691"/>
    </source>
</evidence>
<dbReference type="PROSITE" id="PS50926">
    <property type="entry name" value="TRAM"/>
    <property type="match status" value="1"/>
</dbReference>
<dbReference type="PATRIC" id="fig|999408.3.peg.1402"/>
<gene>
    <name evidence="7" type="ORF">HMPREF1090_01310</name>
</gene>
<dbReference type="RefSeq" id="WP_002595279.1">
    <property type="nucleotide sequence ID" value="NZ_KB851009.1"/>
</dbReference>
<dbReference type="PROSITE" id="PS51687">
    <property type="entry name" value="SAM_MT_RNA_M5U"/>
    <property type="match status" value="1"/>
</dbReference>
<feature type="active site" description="Nucleophile" evidence="4">
    <location>
        <position position="418"/>
    </location>
</feature>
<dbReference type="Gene3D" id="2.40.50.140">
    <property type="entry name" value="Nucleic acid-binding proteins"/>
    <property type="match status" value="1"/>
</dbReference>
<evidence type="ECO:0000256" key="2">
    <source>
        <dbReference type="ARBA" id="ARBA00022679"/>
    </source>
</evidence>
<dbReference type="GO" id="GO:0008173">
    <property type="term" value="F:RNA methyltransferase activity"/>
    <property type="evidence" value="ECO:0007669"/>
    <property type="project" value="InterPro"/>
</dbReference>
<sequence>MRKGDIYEGIVEKIEFPNKGILHIDGERVVIKNAIPGQKIQCVITKRRKGKSEARTLEILEHSPAERPEEACPHFGICGGCIYQSLPYEEQLKIKKEQVKSLLDSVVEDGTYEFQGIKASPTSSGYRNKMEFSFGDEVKDGPLALGMHKRGSFYDIVTTPECRIVHPDFCRILVATKEYFEELGVAFYKKLQHQGYLRHLLVRRAVKTGEILVDLVTSTQREYLGERTEEEVLSKWTEKLAGLPLDGRLAGILHTENDSLADVVQSDATHILYGQDYFYEELLGLRFRISPFSFFQTNSLGAEILYDTVRGFVGDTKDRVVFDLYSGTGTIAQILASVAKKVVGVEIVEEAVRSAKVNAELNGLENCEFLAGDVLKVIDELQDKPDLIVVDPPRDGIHPKALGKIIDFGVDRIVYISCKPTSLVRDLAVLQDRGYRVEKVCGVDMFPGTMNCEVCVELCRKQ</sequence>
<dbReference type="Pfam" id="PF05958">
    <property type="entry name" value="tRNA_U5-meth_tr"/>
    <property type="match status" value="1"/>
</dbReference>
<dbReference type="HOGENOM" id="CLU_014689_7_2_9"/>
<dbReference type="Gene3D" id="2.40.50.1070">
    <property type="match status" value="1"/>
</dbReference>
<comment type="caution">
    <text evidence="7">The sequence shown here is derived from an EMBL/GenBank/DDBJ whole genome shotgun (WGS) entry which is preliminary data.</text>
</comment>
<reference evidence="7 8" key="1">
    <citation type="submission" date="2013-01" db="EMBL/GenBank/DDBJ databases">
        <title>The Genome Sequence of Clostridium clostridioforme 90A8.</title>
        <authorList>
            <consortium name="The Broad Institute Genome Sequencing Platform"/>
            <person name="Earl A."/>
            <person name="Ward D."/>
            <person name="Feldgarden M."/>
            <person name="Gevers D."/>
            <person name="Courvalin P."/>
            <person name="Lambert T."/>
            <person name="Walker B."/>
            <person name="Young S.K."/>
            <person name="Zeng Q."/>
            <person name="Gargeya S."/>
            <person name="Fitzgerald M."/>
            <person name="Haas B."/>
            <person name="Abouelleil A."/>
            <person name="Alvarado L."/>
            <person name="Arachchi H.M."/>
            <person name="Berlin A.M."/>
            <person name="Chapman S.B."/>
            <person name="Dewar J."/>
            <person name="Goldberg J."/>
            <person name="Griggs A."/>
            <person name="Gujja S."/>
            <person name="Hansen M."/>
            <person name="Howarth C."/>
            <person name="Imamovic A."/>
            <person name="Larimer J."/>
            <person name="McCowan C."/>
            <person name="Murphy C."/>
            <person name="Neiman D."/>
            <person name="Pearson M."/>
            <person name="Priest M."/>
            <person name="Roberts A."/>
            <person name="Saif S."/>
            <person name="Shea T."/>
            <person name="Sisk P."/>
            <person name="Sykes S."/>
            <person name="Wortman J."/>
            <person name="Nusbaum C."/>
            <person name="Birren B."/>
        </authorList>
    </citation>
    <scope>NUCLEOTIDE SEQUENCE [LARGE SCALE GENOMIC DNA]</scope>
    <source>
        <strain evidence="7 8">90A8</strain>
    </source>
</reference>
<keyword evidence="2 4" id="KW-0808">Transferase</keyword>
<dbReference type="PANTHER" id="PTHR11061:SF30">
    <property type="entry name" value="TRNA (URACIL(54)-C(5))-METHYLTRANSFERASE"/>
    <property type="match status" value="1"/>
</dbReference>
<dbReference type="InterPro" id="IPR012340">
    <property type="entry name" value="NA-bd_OB-fold"/>
</dbReference>
<evidence type="ECO:0000313" key="7">
    <source>
        <dbReference type="EMBL" id="ENZ18267.1"/>
    </source>
</evidence>
<name>A0A0E2HDD5_9FIRM</name>
<feature type="binding site" evidence="4">
    <location>
        <position position="325"/>
    </location>
    <ligand>
        <name>S-adenosyl-L-methionine</name>
        <dbReference type="ChEBI" id="CHEBI:59789"/>
    </ligand>
</feature>
<feature type="binding site" evidence="4">
    <location>
        <position position="296"/>
    </location>
    <ligand>
        <name>S-adenosyl-L-methionine</name>
        <dbReference type="ChEBI" id="CHEBI:59789"/>
    </ligand>
</feature>
<accession>A0A0E2HDD5</accession>
<evidence type="ECO:0000256" key="4">
    <source>
        <dbReference type="PROSITE-ProRule" id="PRU01024"/>
    </source>
</evidence>
<feature type="domain" description="TRAM" evidence="6">
    <location>
        <begin position="1"/>
        <end position="58"/>
    </location>
</feature>
<dbReference type="CDD" id="cd02440">
    <property type="entry name" value="AdoMet_MTases"/>
    <property type="match status" value="1"/>
</dbReference>
<dbReference type="Gene3D" id="3.40.50.150">
    <property type="entry name" value="Vaccinia Virus protein VP39"/>
    <property type="match status" value="1"/>
</dbReference>
<dbReference type="SUPFAM" id="SSF50249">
    <property type="entry name" value="Nucleic acid-binding proteins"/>
    <property type="match status" value="1"/>
</dbReference>
<proteinExistence type="inferred from homology"/>
<evidence type="ECO:0000313" key="8">
    <source>
        <dbReference type="Proteomes" id="UP000013085"/>
    </source>
</evidence>
<dbReference type="InterPro" id="IPR029063">
    <property type="entry name" value="SAM-dependent_MTases_sf"/>
</dbReference>
<dbReference type="PANTHER" id="PTHR11061">
    <property type="entry name" value="RNA M5U METHYLTRANSFERASE"/>
    <property type="match status" value="1"/>
</dbReference>
<feature type="binding site" evidence="4">
    <location>
        <position position="346"/>
    </location>
    <ligand>
        <name>S-adenosyl-L-methionine</name>
        <dbReference type="ChEBI" id="CHEBI:59789"/>
    </ligand>
</feature>
<dbReference type="AlphaFoldDB" id="A0A0E2HDD5"/>
<dbReference type="NCBIfam" id="TIGR00479">
    <property type="entry name" value="rumA"/>
    <property type="match status" value="1"/>
</dbReference>
<dbReference type="InterPro" id="IPR010280">
    <property type="entry name" value="U5_MeTrfase_fam"/>
</dbReference>
<dbReference type="GO" id="GO:0006396">
    <property type="term" value="P:RNA processing"/>
    <property type="evidence" value="ECO:0007669"/>
    <property type="project" value="InterPro"/>
</dbReference>
<feature type="binding site" evidence="4">
    <location>
        <position position="391"/>
    </location>
    <ligand>
        <name>S-adenosyl-L-methionine</name>
        <dbReference type="ChEBI" id="CHEBI:59789"/>
    </ligand>
</feature>
<dbReference type="EMBL" id="AGYR01000011">
    <property type="protein sequence ID" value="ENZ18267.1"/>
    <property type="molecule type" value="Genomic_DNA"/>
</dbReference>
<keyword evidence="3 4" id="KW-0949">S-adenosyl-L-methionine</keyword>
<comment type="similarity">
    <text evidence="4">Belongs to the class I-like SAM-binding methyltransferase superfamily. RNA M5U methyltransferase family.</text>
</comment>
<keyword evidence="1 4" id="KW-0489">Methyltransferase</keyword>
<organism evidence="7 8">
    <name type="scientific">[Clostridium] clostridioforme 90A8</name>
    <dbReference type="NCBI Taxonomy" id="999408"/>
    <lineage>
        <taxon>Bacteria</taxon>
        <taxon>Bacillati</taxon>
        <taxon>Bacillota</taxon>
        <taxon>Clostridia</taxon>
        <taxon>Lachnospirales</taxon>
        <taxon>Lachnospiraceae</taxon>
        <taxon>Enterocloster</taxon>
    </lineage>
</organism>
<dbReference type="Proteomes" id="UP000013085">
    <property type="component" value="Unassembled WGS sequence"/>
</dbReference>
<dbReference type="SUPFAM" id="SSF53335">
    <property type="entry name" value="S-adenosyl-L-methionine-dependent methyltransferases"/>
    <property type="match status" value="1"/>
</dbReference>